<comment type="caution">
    <text evidence="12">The sequence shown here is derived from an EMBL/GenBank/DDBJ whole genome shotgun (WGS) entry which is preliminary data.</text>
</comment>
<dbReference type="InterPro" id="IPR036890">
    <property type="entry name" value="HATPase_C_sf"/>
</dbReference>
<dbReference type="CDD" id="cd00082">
    <property type="entry name" value="HisKA"/>
    <property type="match status" value="1"/>
</dbReference>
<feature type="coiled-coil region" evidence="8">
    <location>
        <begin position="136"/>
        <end position="170"/>
    </location>
</feature>
<evidence type="ECO:0000256" key="1">
    <source>
        <dbReference type="ARBA" id="ARBA00000085"/>
    </source>
</evidence>
<dbReference type="Proteomes" id="UP000521017">
    <property type="component" value="Unassembled WGS sequence"/>
</dbReference>
<reference evidence="12 13" key="1">
    <citation type="submission" date="2020-08" db="EMBL/GenBank/DDBJ databases">
        <title>Genomic Encyclopedia of Type Strains, Phase IV (KMG-V): Genome sequencing to study the core and pangenomes of soil and plant-associated prokaryotes.</title>
        <authorList>
            <person name="Whitman W."/>
        </authorList>
    </citation>
    <scope>NUCLEOTIDE SEQUENCE [LARGE SCALE GENOMIC DNA]</scope>
    <source>
        <strain evidence="12 13">M2T3</strain>
    </source>
</reference>
<dbReference type="SMART" id="SM00388">
    <property type="entry name" value="HisKA"/>
    <property type="match status" value="1"/>
</dbReference>
<evidence type="ECO:0000259" key="10">
    <source>
        <dbReference type="PROSITE" id="PS50112"/>
    </source>
</evidence>
<dbReference type="RefSeq" id="WP_184624380.1">
    <property type="nucleotide sequence ID" value="NZ_JACHCC010000004.1"/>
</dbReference>
<dbReference type="PANTHER" id="PTHR45453:SF1">
    <property type="entry name" value="PHOSPHATE REGULON SENSOR PROTEIN PHOR"/>
    <property type="match status" value="1"/>
</dbReference>
<dbReference type="Pfam" id="PF02518">
    <property type="entry name" value="HATPase_c"/>
    <property type="match status" value="1"/>
</dbReference>
<dbReference type="SUPFAM" id="SSF55874">
    <property type="entry name" value="ATPase domain of HSP90 chaperone/DNA topoisomerase II/histidine kinase"/>
    <property type="match status" value="1"/>
</dbReference>
<keyword evidence="3" id="KW-0597">Phosphoprotein</keyword>
<dbReference type="InterPro" id="IPR004358">
    <property type="entry name" value="Sig_transdc_His_kin-like_C"/>
</dbReference>
<accession>A0A7X0MJN6</accession>
<dbReference type="InterPro" id="IPR000014">
    <property type="entry name" value="PAS"/>
</dbReference>
<evidence type="ECO:0000256" key="7">
    <source>
        <dbReference type="ARBA" id="ARBA00023136"/>
    </source>
</evidence>
<dbReference type="PROSITE" id="PS50109">
    <property type="entry name" value="HIS_KIN"/>
    <property type="match status" value="1"/>
</dbReference>
<name>A0A7X0MJN6_9SPHI</name>
<evidence type="ECO:0000256" key="5">
    <source>
        <dbReference type="ARBA" id="ARBA00022777"/>
    </source>
</evidence>
<evidence type="ECO:0000313" key="12">
    <source>
        <dbReference type="EMBL" id="MBB6499653.1"/>
    </source>
</evidence>
<dbReference type="InterPro" id="IPR035965">
    <property type="entry name" value="PAS-like_dom_sf"/>
</dbReference>
<dbReference type="SUPFAM" id="SSF55785">
    <property type="entry name" value="PYP-like sensor domain (PAS domain)"/>
    <property type="match status" value="3"/>
</dbReference>
<dbReference type="SUPFAM" id="SSF47384">
    <property type="entry name" value="Homodimeric domain of signal transducing histidine kinase"/>
    <property type="match status" value="1"/>
</dbReference>
<proteinExistence type="predicted"/>
<evidence type="ECO:0000256" key="8">
    <source>
        <dbReference type="SAM" id="Coils"/>
    </source>
</evidence>
<dbReference type="InterPro" id="IPR013655">
    <property type="entry name" value="PAS_fold_3"/>
</dbReference>
<dbReference type="InterPro" id="IPR003661">
    <property type="entry name" value="HisK_dim/P_dom"/>
</dbReference>
<dbReference type="InterPro" id="IPR013656">
    <property type="entry name" value="PAS_4"/>
</dbReference>
<dbReference type="InterPro" id="IPR036097">
    <property type="entry name" value="HisK_dim/P_sf"/>
</dbReference>
<dbReference type="AlphaFoldDB" id="A0A7X0MJN6"/>
<dbReference type="Gene3D" id="3.30.450.20">
    <property type="entry name" value="PAS domain"/>
    <property type="match status" value="3"/>
</dbReference>
<dbReference type="InterPro" id="IPR003594">
    <property type="entry name" value="HATPase_dom"/>
</dbReference>
<keyword evidence="5" id="KW-0418">Kinase</keyword>
<evidence type="ECO:0000256" key="3">
    <source>
        <dbReference type="ARBA" id="ARBA00022553"/>
    </source>
</evidence>
<dbReference type="GO" id="GO:0005886">
    <property type="term" value="C:plasma membrane"/>
    <property type="evidence" value="ECO:0007669"/>
    <property type="project" value="TreeGrafter"/>
</dbReference>
<gene>
    <name evidence="12" type="ORF">HDF25_001795</name>
</gene>
<evidence type="ECO:0000259" key="9">
    <source>
        <dbReference type="PROSITE" id="PS50109"/>
    </source>
</evidence>
<evidence type="ECO:0000256" key="4">
    <source>
        <dbReference type="ARBA" id="ARBA00022679"/>
    </source>
</evidence>
<feature type="domain" description="Histidine kinase" evidence="9">
    <location>
        <begin position="449"/>
        <end position="665"/>
    </location>
</feature>
<dbReference type="CDD" id="cd00130">
    <property type="entry name" value="PAS"/>
    <property type="match status" value="1"/>
</dbReference>
<evidence type="ECO:0000259" key="11">
    <source>
        <dbReference type="PROSITE" id="PS50113"/>
    </source>
</evidence>
<dbReference type="PRINTS" id="PR00344">
    <property type="entry name" value="BCTRLSENSOR"/>
</dbReference>
<dbReference type="GO" id="GO:0004721">
    <property type="term" value="F:phosphoprotein phosphatase activity"/>
    <property type="evidence" value="ECO:0007669"/>
    <property type="project" value="TreeGrafter"/>
</dbReference>
<dbReference type="Pfam" id="PF13426">
    <property type="entry name" value="PAS_9"/>
    <property type="match status" value="1"/>
</dbReference>
<dbReference type="InterPro" id="IPR050351">
    <property type="entry name" value="BphY/WalK/GraS-like"/>
</dbReference>
<keyword evidence="7" id="KW-0472">Membrane</keyword>
<feature type="domain" description="PAS" evidence="10">
    <location>
        <begin position="318"/>
        <end position="389"/>
    </location>
</feature>
<dbReference type="Pfam" id="PF08448">
    <property type="entry name" value="PAS_4"/>
    <property type="match status" value="1"/>
</dbReference>
<dbReference type="InterPro" id="IPR005467">
    <property type="entry name" value="His_kinase_dom"/>
</dbReference>
<feature type="domain" description="PAC" evidence="11">
    <location>
        <begin position="392"/>
        <end position="445"/>
    </location>
</feature>
<dbReference type="Gene3D" id="3.30.565.10">
    <property type="entry name" value="Histidine kinase-like ATPase, C-terminal domain"/>
    <property type="match status" value="1"/>
</dbReference>
<dbReference type="FunFam" id="3.30.565.10:FF:000006">
    <property type="entry name" value="Sensor histidine kinase WalK"/>
    <property type="match status" value="1"/>
</dbReference>
<dbReference type="Pfam" id="PF00512">
    <property type="entry name" value="HisKA"/>
    <property type="match status" value="1"/>
</dbReference>
<evidence type="ECO:0000256" key="6">
    <source>
        <dbReference type="ARBA" id="ARBA00023012"/>
    </source>
</evidence>
<keyword evidence="8" id="KW-0175">Coiled coil</keyword>
<dbReference type="PANTHER" id="PTHR45453">
    <property type="entry name" value="PHOSPHATE REGULON SENSOR PROTEIN PHOR"/>
    <property type="match status" value="1"/>
</dbReference>
<dbReference type="GO" id="GO:0016036">
    <property type="term" value="P:cellular response to phosphate starvation"/>
    <property type="evidence" value="ECO:0007669"/>
    <property type="project" value="TreeGrafter"/>
</dbReference>
<comment type="catalytic activity">
    <reaction evidence="1">
        <text>ATP + protein L-histidine = ADP + protein N-phospho-L-histidine.</text>
        <dbReference type="EC" id="2.7.13.3"/>
    </reaction>
</comment>
<dbReference type="SMART" id="SM00091">
    <property type="entry name" value="PAS"/>
    <property type="match status" value="2"/>
</dbReference>
<dbReference type="Gene3D" id="1.10.287.130">
    <property type="match status" value="1"/>
</dbReference>
<dbReference type="InterPro" id="IPR000700">
    <property type="entry name" value="PAS-assoc_C"/>
</dbReference>
<dbReference type="EC" id="2.7.13.3" evidence="2"/>
<dbReference type="SMART" id="SM00387">
    <property type="entry name" value="HATPase_c"/>
    <property type="match status" value="1"/>
</dbReference>
<dbReference type="Gene3D" id="2.10.70.100">
    <property type="match status" value="1"/>
</dbReference>
<evidence type="ECO:0000313" key="13">
    <source>
        <dbReference type="Proteomes" id="UP000521017"/>
    </source>
</evidence>
<keyword evidence="4" id="KW-0808">Transferase</keyword>
<organism evidence="12 13">
    <name type="scientific">Pedobacter cryoconitis</name>
    <dbReference type="NCBI Taxonomy" id="188932"/>
    <lineage>
        <taxon>Bacteria</taxon>
        <taxon>Pseudomonadati</taxon>
        <taxon>Bacteroidota</taxon>
        <taxon>Sphingobacteriia</taxon>
        <taxon>Sphingobacteriales</taxon>
        <taxon>Sphingobacteriaceae</taxon>
        <taxon>Pedobacter</taxon>
    </lineage>
</organism>
<sequence length="665" mass="74469">MSKKAGLMTSDELLEVLSLSKHATAIYKNADIIIQSANDAMIAFWGKDRSIIGLSLEKAVPELKGQPFISLLKEVWHSGRTYHAKDTLSTLRVDGKLQDFYFDFEYRAILDESGKTRCILHTATDVTAQVKASIQLKELKRAEKVLSDELAESNEELSAINEELRSTSDEVRKSYDQLALLHNQLIIAEHTSRLLLDSAPVAVGVLACNRYLIESVNDKLMQLWGVGHDVIGKPIDQVLGGEEATLLIKLVDQIKISGQPVYSNDVKRLTEDLGFRKTLYHNYIFFPVKNDKEETISVMIVANNVTEQMITRLELQRVETKMRMAVEAANIGTWNIAPKTMTLVYNPTLAKLFGYEGVEPMTFDQAIGQVTEDYRERIQEEINQAISTGGDYDITYSQRRFNDGEIVWMRSMGKITQDSSGDYSLFSGLVMDITEQKKDEHRKNDFIGMVSHELKTPLTSLSAYVQILHGKAEKSGDTFAASALHKAGIQVKKMGSLINGFLNVSRLEAGKILLVKDEFELDTLIKESIEEFQLLSPEQPITFEPCPQIMISADRDKIGNVINNLVSNAIKYSPKEKEIKITCTVTGGTVEVVVEDQGMGIKLQDLPNLFERYYRVESEQTHAISGFGIGLYLSAEIIQRHGGQIRVESQYGSGSKFIFNLPTGN</sequence>
<dbReference type="PROSITE" id="PS50112">
    <property type="entry name" value="PAS"/>
    <property type="match status" value="1"/>
</dbReference>
<protein>
    <recommendedName>
        <fullName evidence="2">histidine kinase</fullName>
        <ecNumber evidence="2">2.7.13.3</ecNumber>
    </recommendedName>
</protein>
<evidence type="ECO:0000256" key="2">
    <source>
        <dbReference type="ARBA" id="ARBA00012438"/>
    </source>
</evidence>
<keyword evidence="6" id="KW-0902">Two-component regulatory system</keyword>
<dbReference type="NCBIfam" id="TIGR00229">
    <property type="entry name" value="sensory_box"/>
    <property type="match status" value="1"/>
</dbReference>
<dbReference type="PROSITE" id="PS50113">
    <property type="entry name" value="PAC"/>
    <property type="match status" value="1"/>
</dbReference>
<dbReference type="Pfam" id="PF08447">
    <property type="entry name" value="PAS_3"/>
    <property type="match status" value="1"/>
</dbReference>
<dbReference type="EMBL" id="JACHCC010000004">
    <property type="protein sequence ID" value="MBB6499653.1"/>
    <property type="molecule type" value="Genomic_DNA"/>
</dbReference>
<dbReference type="GO" id="GO:0000155">
    <property type="term" value="F:phosphorelay sensor kinase activity"/>
    <property type="evidence" value="ECO:0007669"/>
    <property type="project" value="InterPro"/>
</dbReference>